<dbReference type="NCBIfam" id="TIGR02473">
    <property type="entry name" value="flagell_FliJ"/>
    <property type="match status" value="1"/>
</dbReference>
<dbReference type="EMBL" id="JACOPF010000002">
    <property type="protein sequence ID" value="MBC5689337.1"/>
    <property type="molecule type" value="Genomic_DNA"/>
</dbReference>
<keyword evidence="5" id="KW-1003">Cell membrane</keyword>
<name>A0A923LJQ3_9FIRM</name>
<evidence type="ECO:0000256" key="2">
    <source>
        <dbReference type="ARBA" id="ARBA00010004"/>
    </source>
</evidence>
<evidence type="ECO:0000256" key="7">
    <source>
        <dbReference type="ARBA" id="ARBA00022795"/>
    </source>
</evidence>
<keyword evidence="12" id="KW-0282">Flagellum</keyword>
<dbReference type="InterPro" id="IPR012823">
    <property type="entry name" value="Flagell_FliJ"/>
</dbReference>
<accession>A0A923LJQ3</accession>
<keyword evidence="8" id="KW-0653">Protein transport</keyword>
<dbReference type="Gene3D" id="1.10.287.1700">
    <property type="match status" value="1"/>
</dbReference>
<dbReference type="AlphaFoldDB" id="A0A923LJQ3"/>
<dbReference type="GO" id="GO:0044781">
    <property type="term" value="P:bacterial-type flagellum organization"/>
    <property type="evidence" value="ECO:0007669"/>
    <property type="project" value="UniProtKB-KW"/>
</dbReference>
<keyword evidence="9" id="KW-0472">Membrane</keyword>
<comment type="caution">
    <text evidence="12">The sequence shown here is derived from an EMBL/GenBank/DDBJ whole genome shotgun (WGS) entry which is preliminary data.</text>
</comment>
<keyword evidence="13" id="KW-1185">Reference proteome</keyword>
<evidence type="ECO:0000256" key="10">
    <source>
        <dbReference type="ARBA" id="ARBA00023225"/>
    </source>
</evidence>
<reference evidence="12" key="1">
    <citation type="submission" date="2020-08" db="EMBL/GenBank/DDBJ databases">
        <title>Genome public.</title>
        <authorList>
            <person name="Liu C."/>
            <person name="Sun Q."/>
        </authorList>
    </citation>
    <scope>NUCLEOTIDE SEQUENCE</scope>
    <source>
        <strain evidence="12">NSJ-55</strain>
    </source>
</reference>
<keyword evidence="7" id="KW-1005">Bacterial flagellum biogenesis</keyword>
<evidence type="ECO:0000256" key="4">
    <source>
        <dbReference type="ARBA" id="ARBA00022448"/>
    </source>
</evidence>
<evidence type="ECO:0000256" key="3">
    <source>
        <dbReference type="ARBA" id="ARBA00020392"/>
    </source>
</evidence>
<dbReference type="InterPro" id="IPR053716">
    <property type="entry name" value="Flag_assembly_chemotaxis_eff"/>
</dbReference>
<proteinExistence type="inferred from homology"/>
<evidence type="ECO:0000256" key="11">
    <source>
        <dbReference type="SAM" id="Coils"/>
    </source>
</evidence>
<keyword evidence="4" id="KW-0813">Transport</keyword>
<gene>
    <name evidence="12" type="primary">fliJ</name>
    <name evidence="12" type="ORF">H8S37_10455</name>
</gene>
<evidence type="ECO:0000256" key="9">
    <source>
        <dbReference type="ARBA" id="ARBA00023136"/>
    </source>
</evidence>
<feature type="coiled-coil region" evidence="11">
    <location>
        <begin position="74"/>
        <end position="111"/>
    </location>
</feature>
<dbReference type="RefSeq" id="WP_186876009.1">
    <property type="nucleotide sequence ID" value="NZ_JACOPF010000002.1"/>
</dbReference>
<dbReference type="GO" id="GO:0006935">
    <property type="term" value="P:chemotaxis"/>
    <property type="evidence" value="ECO:0007669"/>
    <property type="project" value="UniProtKB-KW"/>
</dbReference>
<sequence>MKKFSFSLERVLSYKEQTEQNLRNEHGQAVRRVLKKEEEINALEHTFAEYKNGREDLLKTLIPIDRMKNYEAYLSFLSEKIALEKRTLRQLKKEEEEKREAVIEAKKETSSIQMLKDKKKQEYTALMRKQEEQAVEEFVSNRSFAVQRNG</sequence>
<comment type="subcellular location">
    <subcellularLocation>
        <location evidence="1">Cell membrane</location>
        <topology evidence="1">Peripheral membrane protein</topology>
        <orientation evidence="1">Cytoplasmic side</orientation>
    </subcellularLocation>
</comment>
<evidence type="ECO:0000313" key="13">
    <source>
        <dbReference type="Proteomes" id="UP000652477"/>
    </source>
</evidence>
<evidence type="ECO:0000313" key="12">
    <source>
        <dbReference type="EMBL" id="MBC5689337.1"/>
    </source>
</evidence>
<keyword evidence="12" id="KW-0969">Cilium</keyword>
<comment type="similarity">
    <text evidence="2">Belongs to the FliJ family.</text>
</comment>
<organism evidence="12 13">
    <name type="scientific">Mediterraneibacter hominis</name>
    <dbReference type="NCBI Taxonomy" id="2763054"/>
    <lineage>
        <taxon>Bacteria</taxon>
        <taxon>Bacillati</taxon>
        <taxon>Bacillota</taxon>
        <taxon>Clostridia</taxon>
        <taxon>Lachnospirales</taxon>
        <taxon>Lachnospiraceae</taxon>
        <taxon>Mediterraneibacter</taxon>
    </lineage>
</organism>
<keyword evidence="10" id="KW-1006">Bacterial flagellum protein export</keyword>
<dbReference type="GO" id="GO:0009288">
    <property type="term" value="C:bacterial-type flagellum"/>
    <property type="evidence" value="ECO:0007669"/>
    <property type="project" value="InterPro"/>
</dbReference>
<evidence type="ECO:0000256" key="8">
    <source>
        <dbReference type="ARBA" id="ARBA00022927"/>
    </source>
</evidence>
<keyword evidence="6" id="KW-0145">Chemotaxis</keyword>
<dbReference type="GO" id="GO:0071973">
    <property type="term" value="P:bacterial-type flagellum-dependent cell motility"/>
    <property type="evidence" value="ECO:0007669"/>
    <property type="project" value="InterPro"/>
</dbReference>
<dbReference type="GO" id="GO:0015031">
    <property type="term" value="P:protein transport"/>
    <property type="evidence" value="ECO:0007669"/>
    <property type="project" value="UniProtKB-KW"/>
</dbReference>
<dbReference type="Proteomes" id="UP000652477">
    <property type="component" value="Unassembled WGS sequence"/>
</dbReference>
<evidence type="ECO:0000256" key="6">
    <source>
        <dbReference type="ARBA" id="ARBA00022500"/>
    </source>
</evidence>
<dbReference type="Pfam" id="PF02050">
    <property type="entry name" value="FliJ"/>
    <property type="match status" value="1"/>
</dbReference>
<protein>
    <recommendedName>
        <fullName evidence="3">Flagellar FliJ protein</fullName>
    </recommendedName>
</protein>
<evidence type="ECO:0000256" key="1">
    <source>
        <dbReference type="ARBA" id="ARBA00004413"/>
    </source>
</evidence>
<keyword evidence="11" id="KW-0175">Coiled coil</keyword>
<evidence type="ECO:0000256" key="5">
    <source>
        <dbReference type="ARBA" id="ARBA00022475"/>
    </source>
</evidence>
<keyword evidence="12" id="KW-0966">Cell projection</keyword>
<dbReference type="GO" id="GO:0005886">
    <property type="term" value="C:plasma membrane"/>
    <property type="evidence" value="ECO:0007669"/>
    <property type="project" value="UniProtKB-SubCell"/>
</dbReference>